<dbReference type="SMART" id="SM00020">
    <property type="entry name" value="Tryp_SPc"/>
    <property type="match status" value="1"/>
</dbReference>
<dbReference type="InterPro" id="IPR001314">
    <property type="entry name" value="Peptidase_S1A"/>
</dbReference>
<dbReference type="Proteomes" id="UP001258017">
    <property type="component" value="Unassembled WGS sequence"/>
</dbReference>
<protein>
    <recommendedName>
        <fullName evidence="8">Chymotrypsin-2</fullName>
        <ecNumber evidence="7">3.4.21.1</ecNumber>
    </recommendedName>
    <alternativeName>
        <fullName evidence="9">Chymotrypsin II</fullName>
    </alternativeName>
</protein>
<evidence type="ECO:0000256" key="1">
    <source>
        <dbReference type="ARBA" id="ARBA00004239"/>
    </source>
</evidence>
<keyword evidence="5 10" id="KW-0720">Serine protease</keyword>
<dbReference type="CDD" id="cd00190">
    <property type="entry name" value="Tryp_SPc"/>
    <property type="match status" value="1"/>
</dbReference>
<evidence type="ECO:0000256" key="11">
    <source>
        <dbReference type="SAM" id="MobiDB-lite"/>
    </source>
</evidence>
<gene>
    <name evidence="14" type="ORF">KPH14_010459</name>
</gene>
<evidence type="ECO:0000256" key="12">
    <source>
        <dbReference type="SAM" id="SignalP"/>
    </source>
</evidence>
<dbReference type="GO" id="GO:0004252">
    <property type="term" value="F:serine-type endopeptidase activity"/>
    <property type="evidence" value="ECO:0007669"/>
    <property type="project" value="UniProtKB-EC"/>
</dbReference>
<dbReference type="GO" id="GO:0016485">
    <property type="term" value="P:protein processing"/>
    <property type="evidence" value="ECO:0007669"/>
    <property type="project" value="UniProtKB-ARBA"/>
</dbReference>
<evidence type="ECO:0000256" key="8">
    <source>
        <dbReference type="ARBA" id="ARBA00074500"/>
    </source>
</evidence>
<feature type="compositionally biased region" description="Basic and acidic residues" evidence="11">
    <location>
        <begin position="119"/>
        <end position="136"/>
    </location>
</feature>
<dbReference type="InterPro" id="IPR009003">
    <property type="entry name" value="Peptidase_S1_PA"/>
</dbReference>
<evidence type="ECO:0000256" key="3">
    <source>
        <dbReference type="ARBA" id="ARBA00022670"/>
    </source>
</evidence>
<evidence type="ECO:0000256" key="5">
    <source>
        <dbReference type="ARBA" id="ARBA00022825"/>
    </source>
</evidence>
<dbReference type="EC" id="3.4.21.1" evidence="7"/>
<dbReference type="PROSITE" id="PS50240">
    <property type="entry name" value="TRYPSIN_DOM"/>
    <property type="match status" value="1"/>
</dbReference>
<evidence type="ECO:0000256" key="7">
    <source>
        <dbReference type="ARBA" id="ARBA00044036"/>
    </source>
</evidence>
<dbReference type="SUPFAM" id="SSF50494">
    <property type="entry name" value="Trypsin-like serine proteases"/>
    <property type="match status" value="1"/>
</dbReference>
<dbReference type="PROSITE" id="PS00134">
    <property type="entry name" value="TRYPSIN_HIS"/>
    <property type="match status" value="1"/>
</dbReference>
<dbReference type="InterPro" id="IPR043504">
    <property type="entry name" value="Peptidase_S1_PA_chymotrypsin"/>
</dbReference>
<evidence type="ECO:0000256" key="10">
    <source>
        <dbReference type="RuleBase" id="RU363034"/>
    </source>
</evidence>
<dbReference type="InterPro" id="IPR001254">
    <property type="entry name" value="Trypsin_dom"/>
</dbReference>
<comment type="subcellular location">
    <subcellularLocation>
        <location evidence="1">Secreted</location>
        <location evidence="1">Extracellular space</location>
    </subcellularLocation>
</comment>
<dbReference type="GO" id="GO:0005576">
    <property type="term" value="C:extracellular region"/>
    <property type="evidence" value="ECO:0007669"/>
    <property type="project" value="UniProtKB-SubCell"/>
</dbReference>
<evidence type="ECO:0000259" key="13">
    <source>
        <dbReference type="PROSITE" id="PS50240"/>
    </source>
</evidence>
<evidence type="ECO:0000256" key="6">
    <source>
        <dbReference type="ARBA" id="ARBA00023157"/>
    </source>
</evidence>
<feature type="region of interest" description="Disordered" evidence="11">
    <location>
        <begin position="29"/>
        <end position="57"/>
    </location>
</feature>
<accession>A0AAD9RUI6</accession>
<keyword evidence="15" id="KW-1185">Reference proteome</keyword>
<dbReference type="InterPro" id="IPR033116">
    <property type="entry name" value="TRYPSIN_SER"/>
</dbReference>
<dbReference type="PROSITE" id="PS00135">
    <property type="entry name" value="TRYPSIN_SER"/>
    <property type="match status" value="1"/>
</dbReference>
<feature type="region of interest" description="Disordered" evidence="11">
    <location>
        <begin position="113"/>
        <end position="179"/>
    </location>
</feature>
<feature type="domain" description="Peptidase S1" evidence="13">
    <location>
        <begin position="228"/>
        <end position="471"/>
    </location>
</feature>
<evidence type="ECO:0000313" key="15">
    <source>
        <dbReference type="Proteomes" id="UP001258017"/>
    </source>
</evidence>
<evidence type="ECO:0000256" key="9">
    <source>
        <dbReference type="ARBA" id="ARBA00075128"/>
    </source>
</evidence>
<sequence length="474" mass="52088">MAFVSIDWKAIVILLLFFISENVLLTSSKNAGSSNSSKKKESQRVTISADNPFLNKRTTTTDYHGNPFLAVTPTLASGNINVHNTERNPFLTEKDKPDIVHRNDLNYVNNPFLTSTKDTVNKNDNPSKADVAHPESKNNSSSSLFTSRPTIGANEENRQNITDGQPKPSIIPSMNLSDKLSTRTKSELKCEEYGKQFLGTAEVQSLVGTNTQVVKVENERCTATDRLVIGGTTAAPGEFPHMVALGKILEDKSFMFYCGGTLISPSWVVTAAHCTHGPNGGPIVARIGFHNINNVKTGTEIIIERTIRHPSYKPPAMYADIALLKLQRNVTFNTLIKPACLYQLYDNVPMKVWVSGWGVTEYGGDQSDKLQKAQLNVIDNIACSIRHNRSIAVPYGVTPSMICAGDPYGGWTKDTCQGDSGGPLQVLHPKYLCFYQIIGITSFGEGCAIANSPGVYTRISHYLNWIENIVWPDN</sequence>
<feature type="chain" id="PRO_5041959662" description="Chymotrypsin-2" evidence="12">
    <location>
        <begin position="26"/>
        <end position="474"/>
    </location>
</feature>
<proteinExistence type="predicted"/>
<dbReference type="AlphaFoldDB" id="A0AAD9RUI6"/>
<dbReference type="Pfam" id="PF00089">
    <property type="entry name" value="Trypsin"/>
    <property type="match status" value="1"/>
</dbReference>
<feature type="signal peptide" evidence="12">
    <location>
        <begin position="1"/>
        <end position="25"/>
    </location>
</feature>
<dbReference type="EMBL" id="JAIFRP010000021">
    <property type="protein sequence ID" value="KAK2585865.1"/>
    <property type="molecule type" value="Genomic_DNA"/>
</dbReference>
<keyword evidence="3 10" id="KW-0645">Protease</keyword>
<evidence type="ECO:0000313" key="14">
    <source>
        <dbReference type="EMBL" id="KAK2585865.1"/>
    </source>
</evidence>
<name>A0AAD9RUI6_9HYME</name>
<dbReference type="FunFam" id="2.40.10.10:FF:000047">
    <property type="entry name" value="Trypsin eta"/>
    <property type="match status" value="1"/>
</dbReference>
<keyword evidence="6" id="KW-1015">Disulfide bond</keyword>
<dbReference type="PANTHER" id="PTHR24252">
    <property type="entry name" value="ACROSIN-RELATED"/>
    <property type="match status" value="1"/>
</dbReference>
<keyword evidence="2" id="KW-0964">Secreted</keyword>
<evidence type="ECO:0000256" key="4">
    <source>
        <dbReference type="ARBA" id="ARBA00022801"/>
    </source>
</evidence>
<dbReference type="Gene3D" id="2.40.10.10">
    <property type="entry name" value="Trypsin-like serine proteases"/>
    <property type="match status" value="1"/>
</dbReference>
<dbReference type="PANTHER" id="PTHR24252:SF7">
    <property type="entry name" value="HYALIN"/>
    <property type="match status" value="1"/>
</dbReference>
<dbReference type="InterPro" id="IPR018114">
    <property type="entry name" value="TRYPSIN_HIS"/>
</dbReference>
<keyword evidence="4 10" id="KW-0378">Hydrolase</keyword>
<dbReference type="PRINTS" id="PR00722">
    <property type="entry name" value="CHYMOTRYPSIN"/>
</dbReference>
<reference evidence="14" key="2">
    <citation type="journal article" date="2023" name="Commun. Biol.">
        <title>Intrasexual cuticular hydrocarbon dimorphism in a wasp sheds light on hydrocarbon biosynthesis genes in Hymenoptera.</title>
        <authorList>
            <person name="Moris V.C."/>
            <person name="Podsiadlowski L."/>
            <person name="Martin S."/>
            <person name="Oeyen J.P."/>
            <person name="Donath A."/>
            <person name="Petersen M."/>
            <person name="Wilbrandt J."/>
            <person name="Misof B."/>
            <person name="Liedtke D."/>
            <person name="Thamm M."/>
            <person name="Scheiner R."/>
            <person name="Schmitt T."/>
            <person name="Niehuis O."/>
        </authorList>
    </citation>
    <scope>NUCLEOTIDE SEQUENCE</scope>
    <source>
        <strain evidence="14">GBR_01_08_01A</strain>
    </source>
</reference>
<organism evidence="14 15">
    <name type="scientific">Odynerus spinipes</name>
    <dbReference type="NCBI Taxonomy" id="1348599"/>
    <lineage>
        <taxon>Eukaryota</taxon>
        <taxon>Metazoa</taxon>
        <taxon>Ecdysozoa</taxon>
        <taxon>Arthropoda</taxon>
        <taxon>Hexapoda</taxon>
        <taxon>Insecta</taxon>
        <taxon>Pterygota</taxon>
        <taxon>Neoptera</taxon>
        <taxon>Endopterygota</taxon>
        <taxon>Hymenoptera</taxon>
        <taxon>Apocrita</taxon>
        <taxon>Aculeata</taxon>
        <taxon>Vespoidea</taxon>
        <taxon>Vespidae</taxon>
        <taxon>Eumeninae</taxon>
        <taxon>Odynerus</taxon>
    </lineage>
</organism>
<evidence type="ECO:0000256" key="2">
    <source>
        <dbReference type="ARBA" id="ARBA00022525"/>
    </source>
</evidence>
<comment type="caution">
    <text evidence="14">The sequence shown here is derived from an EMBL/GenBank/DDBJ whole genome shotgun (WGS) entry which is preliminary data.</text>
</comment>
<reference evidence="14" key="1">
    <citation type="submission" date="2021-08" db="EMBL/GenBank/DDBJ databases">
        <authorList>
            <person name="Misof B."/>
            <person name="Oliver O."/>
            <person name="Podsiadlowski L."/>
            <person name="Donath A."/>
            <person name="Peters R."/>
            <person name="Mayer C."/>
            <person name="Rust J."/>
            <person name="Gunkel S."/>
            <person name="Lesny P."/>
            <person name="Martin S."/>
            <person name="Oeyen J.P."/>
            <person name="Petersen M."/>
            <person name="Panagiotis P."/>
            <person name="Wilbrandt J."/>
            <person name="Tanja T."/>
        </authorList>
    </citation>
    <scope>NUCLEOTIDE SEQUENCE</scope>
    <source>
        <strain evidence="14">GBR_01_08_01A</strain>
        <tissue evidence="14">Thorax + abdomen</tissue>
    </source>
</reference>
<keyword evidence="12" id="KW-0732">Signal</keyword>